<name>A0A511XBU8_9PROT</name>
<dbReference type="AlphaFoldDB" id="A0A511XBU8"/>
<feature type="domain" description="Glycosyltransferase subfamily 4-like N-terminal" evidence="1">
    <location>
        <begin position="14"/>
        <end position="162"/>
    </location>
</feature>
<reference evidence="2 3" key="1">
    <citation type="submission" date="2019-07" db="EMBL/GenBank/DDBJ databases">
        <title>Whole genome shotgun sequence of Acetobacter nitrogenifigens NBRC 105050.</title>
        <authorList>
            <person name="Hosoyama A."/>
            <person name="Uohara A."/>
            <person name="Ohji S."/>
            <person name="Ichikawa N."/>
        </authorList>
    </citation>
    <scope>NUCLEOTIDE SEQUENCE [LARGE SCALE GENOMIC DNA]</scope>
    <source>
        <strain evidence="2 3">NBRC 105050</strain>
    </source>
</reference>
<dbReference type="SUPFAM" id="SSF53756">
    <property type="entry name" value="UDP-Glycosyltransferase/glycogen phosphorylase"/>
    <property type="match status" value="1"/>
</dbReference>
<dbReference type="GO" id="GO:0016757">
    <property type="term" value="F:glycosyltransferase activity"/>
    <property type="evidence" value="ECO:0007669"/>
    <property type="project" value="UniProtKB-ARBA"/>
</dbReference>
<dbReference type="Gene3D" id="3.40.50.2000">
    <property type="entry name" value="Glycogen Phosphorylase B"/>
    <property type="match status" value="2"/>
</dbReference>
<keyword evidence="3" id="KW-1185">Reference proteome</keyword>
<protein>
    <recommendedName>
        <fullName evidence="1">Glycosyltransferase subfamily 4-like N-terminal domain-containing protein</fullName>
    </recommendedName>
</protein>
<gene>
    <name evidence="2" type="ORF">ANI02nite_23310</name>
</gene>
<dbReference type="STRING" id="1120919.GCA_000429165_02418"/>
<dbReference type="Pfam" id="PF13692">
    <property type="entry name" value="Glyco_trans_1_4"/>
    <property type="match status" value="1"/>
</dbReference>
<evidence type="ECO:0000259" key="1">
    <source>
        <dbReference type="Pfam" id="PF13579"/>
    </source>
</evidence>
<dbReference type="OrthoDB" id="9790710at2"/>
<accession>A0A511XBU8</accession>
<organism evidence="2 3">
    <name type="scientific">Acetobacter nitrogenifigens DSM 23921 = NBRC 105050</name>
    <dbReference type="NCBI Taxonomy" id="1120919"/>
    <lineage>
        <taxon>Bacteria</taxon>
        <taxon>Pseudomonadati</taxon>
        <taxon>Pseudomonadota</taxon>
        <taxon>Alphaproteobacteria</taxon>
        <taxon>Acetobacterales</taxon>
        <taxon>Acetobacteraceae</taxon>
        <taxon>Acetobacter</taxon>
    </lineage>
</organism>
<evidence type="ECO:0000313" key="3">
    <source>
        <dbReference type="Proteomes" id="UP000321635"/>
    </source>
</evidence>
<evidence type="ECO:0000313" key="2">
    <source>
        <dbReference type="EMBL" id="GEN60447.1"/>
    </source>
</evidence>
<dbReference type="RefSeq" id="WP_146882434.1">
    <property type="nucleotide sequence ID" value="NZ_AUBI01000009.1"/>
</dbReference>
<dbReference type="Pfam" id="PF13579">
    <property type="entry name" value="Glyco_trans_4_4"/>
    <property type="match status" value="1"/>
</dbReference>
<comment type="caution">
    <text evidence="2">The sequence shown here is derived from an EMBL/GenBank/DDBJ whole genome shotgun (WGS) entry which is preliminary data.</text>
</comment>
<sequence>MSRVLIWQWGRRGGGPRFALDLARSIHRLPKQEILFSPSRRAEILSAPVARTLPLCPVDTYDNVWGLAKRLLTAPAMVLGLRRRLSSWRPDFAICAMVGPLDLLMALILQSLSVPFAVIVHDAVTHPGDGFPLQMTLQRALLRRADVIVALTRHVAAQLREQPTTRMKDTIVASHPPFNYDVTPPNSARPREPGPLRLLMFGRLLPYKGFGMLAEALAGFPSELSFECRIVGKGPDSEPLRALSAMPQVTVENRWVPEEEIGLLVEWADVIVLPYTEASQSGVGAIGLAAGRWIVATSVGGLTEQFRNQPQATLCDPDAASLREALIQVIEAQPMPVVPPAAENDTAWRAMAEQLLVDLAACGLPVSGSIVSAIAASDAPHRDITTQNQEKIGINI</sequence>
<proteinExistence type="predicted"/>
<dbReference type="PANTHER" id="PTHR45947:SF15">
    <property type="entry name" value="TEICHURONIC ACID BIOSYNTHESIS GLYCOSYLTRANSFERASE TUAC-RELATED"/>
    <property type="match status" value="1"/>
</dbReference>
<dbReference type="InterPro" id="IPR050194">
    <property type="entry name" value="Glycosyltransferase_grp1"/>
</dbReference>
<dbReference type="EMBL" id="BJYF01000018">
    <property type="protein sequence ID" value="GEN60447.1"/>
    <property type="molecule type" value="Genomic_DNA"/>
</dbReference>
<dbReference type="InterPro" id="IPR028098">
    <property type="entry name" value="Glyco_trans_4-like_N"/>
</dbReference>
<dbReference type="PANTHER" id="PTHR45947">
    <property type="entry name" value="SULFOQUINOVOSYL TRANSFERASE SQD2"/>
    <property type="match status" value="1"/>
</dbReference>
<dbReference type="Proteomes" id="UP000321635">
    <property type="component" value="Unassembled WGS sequence"/>
</dbReference>